<dbReference type="PRINTS" id="PR01434">
    <property type="entry name" value="NADHDHGNASE5"/>
</dbReference>
<evidence type="ECO:0000256" key="7">
    <source>
        <dbReference type="HAMAP-Rule" id="MF_00862"/>
    </source>
</evidence>
<feature type="transmembrane region" description="Helical" evidence="7">
    <location>
        <begin position="122"/>
        <end position="139"/>
    </location>
</feature>
<reference evidence="10 11" key="1">
    <citation type="submission" date="2016-01" db="EMBL/GenBank/DDBJ databases">
        <title>Draft Genome Sequences of Seven Thermophilic Sporeformers Isolated from Foods.</title>
        <authorList>
            <person name="Berendsen E.M."/>
            <person name="Wells-Bennik M.H."/>
            <person name="Krawcyk A.O."/>
            <person name="De Jong A."/>
            <person name="Holsappel S."/>
            <person name="Eijlander R.T."/>
            <person name="Kuipers O.P."/>
        </authorList>
    </citation>
    <scope>NUCLEOTIDE SEQUENCE [LARGE SCALE GENOMIC DNA]</scope>
    <source>
        <strain evidence="10 11">B4119</strain>
    </source>
</reference>
<organism evidence="10 11">
    <name type="scientific">Saccharococcus caldoxylosilyticus</name>
    <dbReference type="NCBI Taxonomy" id="81408"/>
    <lineage>
        <taxon>Bacteria</taxon>
        <taxon>Bacillati</taxon>
        <taxon>Bacillota</taxon>
        <taxon>Bacilli</taxon>
        <taxon>Bacillales</taxon>
        <taxon>Anoxybacillaceae</taxon>
        <taxon>Saccharococcus</taxon>
    </lineage>
</organism>
<evidence type="ECO:0000256" key="2">
    <source>
        <dbReference type="ARBA" id="ARBA00022448"/>
    </source>
</evidence>
<dbReference type="PATRIC" id="fig|81408.3.peg.2412"/>
<dbReference type="Pfam" id="PF00361">
    <property type="entry name" value="Proton_antipo_M"/>
    <property type="match status" value="1"/>
</dbReference>
<dbReference type="PANTHER" id="PTHR42829:SF1">
    <property type="entry name" value="INORGANIC CARBON TRANSPORTER SUBUNIT DABB-RELATED"/>
    <property type="match status" value="1"/>
</dbReference>
<feature type="transmembrane region" description="Helical" evidence="7">
    <location>
        <begin position="160"/>
        <end position="179"/>
    </location>
</feature>
<comment type="caution">
    <text evidence="10">The sequence shown here is derived from an EMBL/GenBank/DDBJ whole genome shotgun (WGS) entry which is preliminary data.</text>
</comment>
<evidence type="ECO:0000256" key="8">
    <source>
        <dbReference type="RuleBase" id="RU000320"/>
    </source>
</evidence>
<dbReference type="InterPro" id="IPR001750">
    <property type="entry name" value="ND/Mrp_TM"/>
</dbReference>
<dbReference type="InterPro" id="IPR046396">
    <property type="entry name" value="Transporter_DabB"/>
</dbReference>
<feature type="transmembrane region" description="Helical" evidence="7">
    <location>
        <begin position="350"/>
        <end position="370"/>
    </location>
</feature>
<evidence type="ECO:0000313" key="10">
    <source>
        <dbReference type="EMBL" id="KYD20554.1"/>
    </source>
</evidence>
<accession>A0A150M7H8</accession>
<dbReference type="eggNOG" id="COG1009">
    <property type="taxonomic scope" value="Bacteria"/>
</dbReference>
<dbReference type="AlphaFoldDB" id="A0A150M7H8"/>
<keyword evidence="5 7" id="KW-1133">Transmembrane helix</keyword>
<dbReference type="InterPro" id="IPR003945">
    <property type="entry name" value="NU5C-like"/>
</dbReference>
<dbReference type="PANTHER" id="PTHR42829">
    <property type="entry name" value="NADH-UBIQUINONE OXIDOREDUCTASE CHAIN 5"/>
    <property type="match status" value="1"/>
</dbReference>
<evidence type="ECO:0000256" key="1">
    <source>
        <dbReference type="ARBA" id="ARBA00004651"/>
    </source>
</evidence>
<dbReference type="EMBL" id="LQYS01000002">
    <property type="protein sequence ID" value="KYD20554.1"/>
    <property type="molecule type" value="Genomic_DNA"/>
</dbReference>
<dbReference type="GO" id="GO:0003954">
    <property type="term" value="F:NADH dehydrogenase activity"/>
    <property type="evidence" value="ECO:0007669"/>
    <property type="project" value="TreeGrafter"/>
</dbReference>
<keyword evidence="6 7" id="KW-0472">Membrane</keyword>
<gene>
    <name evidence="7" type="primary">dabB</name>
    <name evidence="10" type="ORF">B4119_1731</name>
</gene>
<dbReference type="GO" id="GO:0008137">
    <property type="term" value="F:NADH dehydrogenase (ubiquinone) activity"/>
    <property type="evidence" value="ECO:0007669"/>
    <property type="project" value="InterPro"/>
</dbReference>
<dbReference type="GO" id="GO:0015990">
    <property type="term" value="P:electron transport coupled proton transport"/>
    <property type="evidence" value="ECO:0007669"/>
    <property type="project" value="TreeGrafter"/>
</dbReference>
<feature type="transmembrane region" description="Helical" evidence="7">
    <location>
        <begin position="6"/>
        <end position="25"/>
    </location>
</feature>
<feature type="transmembrane region" description="Helical" evidence="7">
    <location>
        <begin position="37"/>
        <end position="55"/>
    </location>
</feature>
<feature type="transmembrane region" description="Helical" evidence="7">
    <location>
        <begin position="377"/>
        <end position="396"/>
    </location>
</feature>
<evidence type="ECO:0000259" key="9">
    <source>
        <dbReference type="Pfam" id="PF00361"/>
    </source>
</evidence>
<proteinExistence type="inferred from homology"/>
<feature type="transmembrane region" description="Helical" evidence="7">
    <location>
        <begin position="439"/>
        <end position="460"/>
    </location>
</feature>
<feature type="transmembrane region" description="Helical" evidence="7">
    <location>
        <begin position="263"/>
        <end position="285"/>
    </location>
</feature>
<feature type="domain" description="NADH:quinone oxidoreductase/Mrp antiporter transmembrane" evidence="9">
    <location>
        <begin position="117"/>
        <end position="340"/>
    </location>
</feature>
<dbReference type="HAMAP" id="MF_00862">
    <property type="entry name" value="DabB"/>
    <property type="match status" value="1"/>
</dbReference>
<dbReference type="STRING" id="81408.B4119_1731"/>
<feature type="transmembrane region" description="Helical" evidence="7">
    <location>
        <begin position="297"/>
        <end position="318"/>
    </location>
</feature>
<feature type="transmembrane region" description="Helical" evidence="7">
    <location>
        <begin position="99"/>
        <end position="116"/>
    </location>
</feature>
<keyword evidence="4 7" id="KW-0812">Transmembrane</keyword>
<feature type="transmembrane region" description="Helical" evidence="7">
    <location>
        <begin position="230"/>
        <end position="251"/>
    </location>
</feature>
<dbReference type="GO" id="GO:0005886">
    <property type="term" value="C:plasma membrane"/>
    <property type="evidence" value="ECO:0007669"/>
    <property type="project" value="UniProtKB-SubCell"/>
</dbReference>
<dbReference type="GO" id="GO:0042773">
    <property type="term" value="P:ATP synthesis coupled electron transport"/>
    <property type="evidence" value="ECO:0007669"/>
    <property type="project" value="InterPro"/>
</dbReference>
<comment type="similarity">
    <text evidence="7">Belongs to the inorganic carbon transporter (TC 9.A.2) DabB family.</text>
</comment>
<evidence type="ECO:0000256" key="3">
    <source>
        <dbReference type="ARBA" id="ARBA00022475"/>
    </source>
</evidence>
<comment type="subunit">
    <text evidence="7">Forms a complex with DabA.</text>
</comment>
<sequence>MSEMMFIALFATLAVVLISSVFLLHPRVPIRYVRIHVSLLVLPIAVALAGLVVADKNVAIGPWRPDMLAWFMALYIFMFGWMIQRFCIRYLHGDRAYRMYFMLLTFTVSAASITWMSDDLRLLVLCWGLPLFGLTLLAMQKKEWQPVRVTVMQMARMFSLSWIALLAAAVWLWQATGYWRLSFALSKESLAGLEWWEAAGVNVLLVLAAIIPAGQWPFQRWLLESTVTPTPISAVMHAGLVNAGGLLLTRFSPLFSGNGSQMLLLVIASVSVLIGTGISFVQVDYKRQLVASTMAQMGMMFIQCALSAYAAAVIHLVLHGLFKATLFLQSGSVVPRPHKMFRPSRTLSKAWLLGGAIFGFALGLVFWMTSPEENTRLLSALLLGWSLAFAWGRLSVLREGRWIGVAVLAGLALASEATHSGLMALLYKTLPPSSGSSMITETAAVLMFGLGGLASIWFSAHRSSDSFARLYMWLVHIGEPRSESVEGHPHYLVTYLQKEGIVDEQGNRIA</sequence>
<protein>
    <recommendedName>
        <fullName evidence="7">Probable inorganic carbon transporter subunit DabB</fullName>
    </recommendedName>
</protein>
<dbReference type="Proteomes" id="UP000075455">
    <property type="component" value="Unassembled WGS sequence"/>
</dbReference>
<name>A0A150M7H8_9BACL</name>
<feature type="transmembrane region" description="Helical" evidence="7">
    <location>
        <begin position="67"/>
        <end position="87"/>
    </location>
</feature>
<evidence type="ECO:0000256" key="4">
    <source>
        <dbReference type="ARBA" id="ARBA00022692"/>
    </source>
</evidence>
<comment type="function">
    <text evidence="7">Part of an energy-coupled inorganic carbon pump.</text>
</comment>
<evidence type="ECO:0000256" key="6">
    <source>
        <dbReference type="ARBA" id="ARBA00023136"/>
    </source>
</evidence>
<evidence type="ECO:0000256" key="5">
    <source>
        <dbReference type="ARBA" id="ARBA00022989"/>
    </source>
</evidence>
<comment type="subcellular location">
    <subcellularLocation>
        <location evidence="1 7">Cell membrane</location>
        <topology evidence="1 7">Multi-pass membrane protein</topology>
    </subcellularLocation>
    <subcellularLocation>
        <location evidence="8">Membrane</location>
        <topology evidence="8">Multi-pass membrane protein</topology>
    </subcellularLocation>
</comment>
<keyword evidence="2 7" id="KW-0813">Transport</keyword>
<keyword evidence="3 7" id="KW-1003">Cell membrane</keyword>
<feature type="transmembrane region" description="Helical" evidence="7">
    <location>
        <begin position="402"/>
        <end position="427"/>
    </location>
</feature>
<evidence type="ECO:0000313" key="11">
    <source>
        <dbReference type="Proteomes" id="UP000075455"/>
    </source>
</evidence>
<dbReference type="NCBIfam" id="NF006373">
    <property type="entry name" value="PRK08601.1"/>
    <property type="match status" value="1"/>
</dbReference>